<dbReference type="Proteomes" id="UP000095284">
    <property type="component" value="Unplaced"/>
</dbReference>
<dbReference type="SMR" id="A0A1I7SQ19"/>
<accession>A0A1I7SQ19</accession>
<dbReference type="InterPro" id="IPR008996">
    <property type="entry name" value="IL1/FGF"/>
</dbReference>
<evidence type="ECO:0000313" key="3">
    <source>
        <dbReference type="EMBL" id="CAG9109499.1"/>
    </source>
</evidence>
<dbReference type="GO" id="GO:0008083">
    <property type="term" value="F:growth factor activity"/>
    <property type="evidence" value="ECO:0007669"/>
    <property type="project" value="InterPro"/>
</dbReference>
<dbReference type="AlphaFoldDB" id="A0A1I7SQ19"/>
<dbReference type="Gene3D" id="2.80.10.50">
    <property type="match status" value="1"/>
</dbReference>
<reference evidence="6" key="1">
    <citation type="submission" date="2016-11" db="UniProtKB">
        <authorList>
            <consortium name="WormBaseParasite"/>
        </authorList>
    </citation>
    <scope>IDENTIFICATION</scope>
</reference>
<dbReference type="PANTHER" id="PTHR11486">
    <property type="entry name" value="FIBROBLAST GROWTH FACTOR"/>
    <property type="match status" value="1"/>
</dbReference>
<dbReference type="SUPFAM" id="SSF50353">
    <property type="entry name" value="Cytokine"/>
    <property type="match status" value="1"/>
</dbReference>
<evidence type="ECO:0000313" key="6">
    <source>
        <dbReference type="WBParaSite" id="BXY_1516400.1"/>
    </source>
</evidence>
<evidence type="ECO:0000256" key="1">
    <source>
        <dbReference type="ARBA" id="ARBA00007936"/>
    </source>
</evidence>
<sequence length="435" mass="50556">MISSTPRGVGFSRIRFIKFPGPILTLSCDAQKEIRSIKTTLHTLALALFVIMTLILPSTTPTPTSSTLFYDPLVPSILSPPGLRPFDDQDLLAVTRCAREARSKVNFARENILRTEPGDTDEILLSRLPLYQNRIEHPYKQGAIYCRSGGWIEILDERDNEGSSNKNATAQHEWVRGTKRETSRFAILEFLSIAFGLISIRGLESQNFLCMDWKGSLYAANAEHYNADCVFMEEMLENYYNLYSSCNHGSPRHPWYLSIRKSGKPRRGSHARKRQRSSHFIVVHFDETGLLDPVPNHLNRAAYRIQTTWMNHYGNNWRRSSTRHRAWAPATLLNSDSKSLSDILANSMRNKMIVNTKKTKNNNTKLAKEKVERKRAQKLKETKETTPMNEVERRVFRQERKRRRRLHREERLRELRRQKLQILRDEAASFSNRRN</sequence>
<protein>
    <submittedName>
        <fullName evidence="2">(pine wood nematode) hypothetical protein</fullName>
    </submittedName>
</protein>
<evidence type="ECO:0000313" key="2">
    <source>
        <dbReference type="EMBL" id="CAD5222227.1"/>
    </source>
</evidence>
<comment type="similarity">
    <text evidence="1">Belongs to the heparin-binding growth factors family.</text>
</comment>
<dbReference type="Proteomes" id="UP000582659">
    <property type="component" value="Unassembled WGS sequence"/>
</dbReference>
<proteinExistence type="inferred from homology"/>
<gene>
    <name evidence="2" type="ORF">BXYJ_LOCUS7195</name>
</gene>
<dbReference type="EMBL" id="CAJFCV020000003">
    <property type="protein sequence ID" value="CAG9109499.1"/>
    <property type="molecule type" value="Genomic_DNA"/>
</dbReference>
<dbReference type="SMART" id="SM00442">
    <property type="entry name" value="FGF"/>
    <property type="match status" value="1"/>
</dbReference>
<dbReference type="CDD" id="cd00058">
    <property type="entry name" value="beta-trefoil_FGF"/>
    <property type="match status" value="1"/>
</dbReference>
<dbReference type="WBParaSite" id="BXY_1516400.1">
    <property type="protein sequence ID" value="BXY_1516400.1"/>
    <property type="gene ID" value="BXY_1516400"/>
</dbReference>
<name>A0A1I7SQ19_BURXY</name>
<evidence type="ECO:0000313" key="5">
    <source>
        <dbReference type="Proteomes" id="UP000659654"/>
    </source>
</evidence>
<reference evidence="3" key="2">
    <citation type="submission" date="2020-08" db="EMBL/GenBank/DDBJ databases">
        <authorList>
            <person name="Kikuchi T."/>
        </authorList>
    </citation>
    <scope>NUCLEOTIDE SEQUENCE</scope>
    <source>
        <strain evidence="2">Ka4C1</strain>
    </source>
</reference>
<dbReference type="Proteomes" id="UP000659654">
    <property type="component" value="Unassembled WGS sequence"/>
</dbReference>
<dbReference type="OrthoDB" id="6158176at2759"/>
<organism evidence="4 6">
    <name type="scientific">Bursaphelenchus xylophilus</name>
    <name type="common">Pinewood nematode worm</name>
    <name type="synonym">Aphelenchoides xylophilus</name>
    <dbReference type="NCBI Taxonomy" id="6326"/>
    <lineage>
        <taxon>Eukaryota</taxon>
        <taxon>Metazoa</taxon>
        <taxon>Ecdysozoa</taxon>
        <taxon>Nematoda</taxon>
        <taxon>Chromadorea</taxon>
        <taxon>Rhabditida</taxon>
        <taxon>Tylenchina</taxon>
        <taxon>Tylenchomorpha</taxon>
        <taxon>Aphelenchoidea</taxon>
        <taxon>Aphelenchoididae</taxon>
        <taxon>Bursaphelenchus</taxon>
    </lineage>
</organism>
<dbReference type="EMBL" id="CAJFDI010000003">
    <property type="protein sequence ID" value="CAD5222227.1"/>
    <property type="molecule type" value="Genomic_DNA"/>
</dbReference>
<dbReference type="InterPro" id="IPR056378">
    <property type="entry name" value="Let-756-like_FGF"/>
</dbReference>
<dbReference type="Pfam" id="PF00167">
    <property type="entry name" value="FGF"/>
    <property type="match status" value="1"/>
</dbReference>
<dbReference type="eggNOG" id="KOG3885">
    <property type="taxonomic scope" value="Eukaryota"/>
</dbReference>
<evidence type="ECO:0000313" key="4">
    <source>
        <dbReference type="Proteomes" id="UP000095284"/>
    </source>
</evidence>
<dbReference type="InterPro" id="IPR002209">
    <property type="entry name" value="Fibroblast_GF_fam"/>
</dbReference>
<dbReference type="PRINTS" id="PR00262">
    <property type="entry name" value="IL1HBGF"/>
</dbReference>
<keyword evidence="5" id="KW-1185">Reference proteome</keyword>